<keyword evidence="6" id="KW-0418">Kinase</keyword>
<dbReference type="Pfam" id="PF03109">
    <property type="entry name" value="ABC1"/>
    <property type="match status" value="1"/>
</dbReference>
<gene>
    <name evidence="6" type="ORF">ED208_07800</name>
</gene>
<dbReference type="InterPro" id="IPR004147">
    <property type="entry name" value="ABC1_dom"/>
</dbReference>
<dbReference type="GO" id="GO:0005524">
    <property type="term" value="F:ATP binding"/>
    <property type="evidence" value="ECO:0007669"/>
    <property type="project" value="UniProtKB-KW"/>
</dbReference>
<protein>
    <submittedName>
        <fullName evidence="6">AarF/ABC1/UbiB kinase family protein</fullName>
    </submittedName>
</protein>
<feature type="domain" description="ABC1 atypical kinase-like" evidence="5">
    <location>
        <begin position="115"/>
        <end position="354"/>
    </location>
</feature>
<sequence length="475" mass="52660">MSARELMRSGMSEDEFDAAKPTIARLKTRPLERNLALAKLGMGAGAKIALHSLSNIFRGEISRTEADRRFYAQQAQVLADELGQLKGSVMKAGQMLSLYAQYFLPEEAVQVLATLQDSSMPVAWTVVAPQLEQALGAKVLRELDIDHTPIAAASLGQAHRARRRKDGLELVVKIQYPGVASAIDSDIKTLSRLIAASRLTPKNFDLTPIFAEVREMLLRECDYVQERAWTEEFGRRLADDHRYAVPRVLSEYSAATVLTTTYESGCSVQDVQVRELPQARRDALGLAFAELFLREFFEWRLVQTDPHFGNYRVRLDADGRDRLVLLDFGATRVYEPAFVRDYALILRGALHRDAPMVGVGATAIGLAGENFPPAALQAFTDMCARIVEPFDPEHAPKELLNASGAYRFGASNLPMRVSQMAAKNALSLSFRVPPREIVFLHRRLAGVFIALATLGAELDLRKPLARALSAIAMQH</sequence>
<name>A0A3N0VDL6_9GAMM</name>
<dbReference type="InterPro" id="IPR011009">
    <property type="entry name" value="Kinase-like_dom_sf"/>
</dbReference>
<proteinExistence type="inferred from homology"/>
<evidence type="ECO:0000256" key="2">
    <source>
        <dbReference type="ARBA" id="ARBA00022679"/>
    </source>
</evidence>
<evidence type="ECO:0000313" key="6">
    <source>
        <dbReference type="EMBL" id="ROH90877.1"/>
    </source>
</evidence>
<dbReference type="EMBL" id="RJVO01000003">
    <property type="protein sequence ID" value="ROH90877.1"/>
    <property type="molecule type" value="Genomic_DNA"/>
</dbReference>
<dbReference type="GO" id="GO:0016301">
    <property type="term" value="F:kinase activity"/>
    <property type="evidence" value="ECO:0007669"/>
    <property type="project" value="UniProtKB-KW"/>
</dbReference>
<comment type="similarity">
    <text evidence="1">Belongs to the protein kinase superfamily. ADCK protein kinase family.</text>
</comment>
<evidence type="ECO:0000256" key="1">
    <source>
        <dbReference type="ARBA" id="ARBA00009670"/>
    </source>
</evidence>
<organism evidence="6 7">
    <name type="scientific">Stagnimonas aquatica</name>
    <dbReference type="NCBI Taxonomy" id="2689987"/>
    <lineage>
        <taxon>Bacteria</taxon>
        <taxon>Pseudomonadati</taxon>
        <taxon>Pseudomonadota</taxon>
        <taxon>Gammaproteobacteria</taxon>
        <taxon>Nevskiales</taxon>
        <taxon>Nevskiaceae</taxon>
        <taxon>Stagnimonas</taxon>
    </lineage>
</organism>
<dbReference type="GO" id="GO:0006744">
    <property type="term" value="P:ubiquinone biosynthetic process"/>
    <property type="evidence" value="ECO:0007669"/>
    <property type="project" value="TreeGrafter"/>
</dbReference>
<dbReference type="AlphaFoldDB" id="A0A3N0VDL6"/>
<reference evidence="6 7" key="1">
    <citation type="submission" date="2018-10" db="EMBL/GenBank/DDBJ databases">
        <authorList>
            <person name="Chen W.-M."/>
        </authorList>
    </citation>
    <scope>NUCLEOTIDE SEQUENCE [LARGE SCALE GENOMIC DNA]</scope>
    <source>
        <strain evidence="6 7">THS-13</strain>
    </source>
</reference>
<keyword evidence="3" id="KW-0547">Nucleotide-binding</keyword>
<dbReference type="InterPro" id="IPR034646">
    <property type="entry name" value="ADCK3_dom"/>
</dbReference>
<evidence type="ECO:0000256" key="3">
    <source>
        <dbReference type="ARBA" id="ARBA00022741"/>
    </source>
</evidence>
<keyword evidence="7" id="KW-1185">Reference proteome</keyword>
<accession>A0A3N0VDL6</accession>
<dbReference type="SUPFAM" id="SSF56112">
    <property type="entry name" value="Protein kinase-like (PK-like)"/>
    <property type="match status" value="1"/>
</dbReference>
<evidence type="ECO:0000313" key="7">
    <source>
        <dbReference type="Proteomes" id="UP000282106"/>
    </source>
</evidence>
<dbReference type="InParanoid" id="A0A3N0VDL6"/>
<dbReference type="PANTHER" id="PTHR43851">
    <property type="match status" value="1"/>
</dbReference>
<dbReference type="InterPro" id="IPR051409">
    <property type="entry name" value="Atypical_kinase_ADCK"/>
</dbReference>
<keyword evidence="2" id="KW-0808">Transferase</keyword>
<evidence type="ECO:0000256" key="4">
    <source>
        <dbReference type="ARBA" id="ARBA00022840"/>
    </source>
</evidence>
<dbReference type="CDD" id="cd13970">
    <property type="entry name" value="ABC1_ADCK3"/>
    <property type="match status" value="1"/>
</dbReference>
<dbReference type="Proteomes" id="UP000282106">
    <property type="component" value="Unassembled WGS sequence"/>
</dbReference>
<comment type="caution">
    <text evidence="6">The sequence shown here is derived from an EMBL/GenBank/DDBJ whole genome shotgun (WGS) entry which is preliminary data.</text>
</comment>
<evidence type="ECO:0000259" key="5">
    <source>
        <dbReference type="Pfam" id="PF03109"/>
    </source>
</evidence>
<keyword evidence="4" id="KW-0067">ATP-binding</keyword>
<dbReference type="PANTHER" id="PTHR43851:SF3">
    <property type="entry name" value="COENZYME Q8"/>
    <property type="match status" value="1"/>
</dbReference>